<dbReference type="RefSeq" id="WP_192860743.1">
    <property type="nucleotide sequence ID" value="NZ_JADAQT010000010.1"/>
</dbReference>
<comment type="caution">
    <text evidence="1">The sequence shown here is derived from an EMBL/GenBank/DDBJ whole genome shotgun (WGS) entry which is preliminary data.</text>
</comment>
<name>A0ABR9MRZ2_9MICO</name>
<reference evidence="1 2" key="1">
    <citation type="submission" date="2020-10" db="EMBL/GenBank/DDBJ databases">
        <title>Myceligenerans pegani sp. nov., an endophytic actinomycete isolated from Peganum harmala L. in Xinjiang, China.</title>
        <authorList>
            <person name="Xin L."/>
        </authorList>
    </citation>
    <scope>NUCLEOTIDE SEQUENCE [LARGE SCALE GENOMIC DNA]</scope>
    <source>
        <strain evidence="1 2">TRM65318</strain>
    </source>
</reference>
<evidence type="ECO:0000313" key="2">
    <source>
        <dbReference type="Proteomes" id="UP000625527"/>
    </source>
</evidence>
<protein>
    <submittedName>
        <fullName evidence="1">Uncharacterized protein</fullName>
    </submittedName>
</protein>
<gene>
    <name evidence="1" type="ORF">IHE71_00300</name>
</gene>
<dbReference type="Proteomes" id="UP000625527">
    <property type="component" value="Unassembled WGS sequence"/>
</dbReference>
<sequence>MSETRSMRLSRADVLEALMWALEHDVAAFDEHRAASRAATDELARARANRRLVERYRTEASRDR</sequence>
<organism evidence="1 2">
    <name type="scientific">Myceligenerans pegani</name>
    <dbReference type="NCBI Taxonomy" id="2776917"/>
    <lineage>
        <taxon>Bacteria</taxon>
        <taxon>Bacillati</taxon>
        <taxon>Actinomycetota</taxon>
        <taxon>Actinomycetes</taxon>
        <taxon>Micrococcales</taxon>
        <taxon>Promicromonosporaceae</taxon>
        <taxon>Myceligenerans</taxon>
    </lineage>
</organism>
<accession>A0ABR9MRZ2</accession>
<keyword evidence="2" id="KW-1185">Reference proteome</keyword>
<proteinExistence type="predicted"/>
<evidence type="ECO:0000313" key="1">
    <source>
        <dbReference type="EMBL" id="MBE1874157.1"/>
    </source>
</evidence>
<dbReference type="EMBL" id="JADAQT010000010">
    <property type="protein sequence ID" value="MBE1874157.1"/>
    <property type="molecule type" value="Genomic_DNA"/>
</dbReference>